<dbReference type="PANTHER" id="PTHR48100">
    <property type="entry name" value="BROAD-SPECIFICITY PHOSPHATASE YOR283W-RELATED"/>
    <property type="match status" value="1"/>
</dbReference>
<dbReference type="GO" id="GO:0016791">
    <property type="term" value="F:phosphatase activity"/>
    <property type="evidence" value="ECO:0007669"/>
    <property type="project" value="TreeGrafter"/>
</dbReference>
<organism evidence="1 2">
    <name type="scientific">Paragemmobacter kunshanensis</name>
    <dbReference type="NCBI Taxonomy" id="2583234"/>
    <lineage>
        <taxon>Bacteria</taxon>
        <taxon>Pseudomonadati</taxon>
        <taxon>Pseudomonadota</taxon>
        <taxon>Alphaproteobacteria</taxon>
        <taxon>Rhodobacterales</taxon>
        <taxon>Paracoccaceae</taxon>
        <taxon>Paragemmobacter</taxon>
    </lineage>
</organism>
<dbReference type="AlphaFoldDB" id="A0A6M1TW15"/>
<name>A0A6M1TW15_9RHOB</name>
<dbReference type="InterPro" id="IPR029033">
    <property type="entry name" value="His_PPase_superfam"/>
</dbReference>
<reference evidence="1 2" key="1">
    <citation type="submission" date="2020-02" db="EMBL/GenBank/DDBJ databases">
        <title>Rhodobacter translucens sp. nov., a novel bacterium isolated from activated sludge.</title>
        <authorList>
            <person name="Liu J."/>
        </authorList>
    </citation>
    <scope>NUCLEOTIDE SEQUENCE [LARGE SCALE GENOMIC DNA]</scope>
    <source>
        <strain evidence="1 2">HX-7-19</strain>
    </source>
</reference>
<dbReference type="SUPFAM" id="SSF53254">
    <property type="entry name" value="Phosphoglycerate mutase-like"/>
    <property type="match status" value="1"/>
</dbReference>
<dbReference type="GO" id="GO:0005737">
    <property type="term" value="C:cytoplasm"/>
    <property type="evidence" value="ECO:0007669"/>
    <property type="project" value="TreeGrafter"/>
</dbReference>
<protein>
    <submittedName>
        <fullName evidence="1">Histidine phosphatase family protein</fullName>
    </submittedName>
</protein>
<dbReference type="Pfam" id="PF00300">
    <property type="entry name" value="His_Phos_1"/>
    <property type="match status" value="1"/>
</dbReference>
<evidence type="ECO:0000313" key="2">
    <source>
        <dbReference type="Proteomes" id="UP000474758"/>
    </source>
</evidence>
<accession>A0A6M1TW15</accession>
<dbReference type="EMBL" id="JAALFE010000016">
    <property type="protein sequence ID" value="NGQ92330.1"/>
    <property type="molecule type" value="Genomic_DNA"/>
</dbReference>
<dbReference type="InterPro" id="IPR013078">
    <property type="entry name" value="His_Pase_superF_clade-1"/>
</dbReference>
<dbReference type="Gene3D" id="3.40.50.1240">
    <property type="entry name" value="Phosphoglycerate mutase-like"/>
    <property type="match status" value="1"/>
</dbReference>
<sequence>MDVTRLWWVRHGPTHEQAMVGWRDVPADLSDHETIARLNAHLPQDALLVSSDLIRATATADALAQGRHRLPPHPGLRELHFGDWDGQTWDAIAKTHPELTFAYWDDPGDHRPPNGESWNEAAARVSAATDALVTAHPGRDIIVIAHFGAILTQVQRARGCAPVDVFAHRIDNLSVTRIDRHATGWDIIAINHRP</sequence>
<dbReference type="InterPro" id="IPR050275">
    <property type="entry name" value="PGM_Phosphatase"/>
</dbReference>
<keyword evidence="2" id="KW-1185">Reference proteome</keyword>
<proteinExistence type="predicted"/>
<gene>
    <name evidence="1" type="ORF">G5V65_15640</name>
</gene>
<comment type="caution">
    <text evidence="1">The sequence shown here is derived from an EMBL/GenBank/DDBJ whole genome shotgun (WGS) entry which is preliminary data.</text>
</comment>
<dbReference type="Proteomes" id="UP000474758">
    <property type="component" value="Unassembled WGS sequence"/>
</dbReference>
<evidence type="ECO:0000313" key="1">
    <source>
        <dbReference type="EMBL" id="NGQ92330.1"/>
    </source>
</evidence>
<dbReference type="PANTHER" id="PTHR48100:SF1">
    <property type="entry name" value="HISTIDINE PHOSPHATASE FAMILY PROTEIN-RELATED"/>
    <property type="match status" value="1"/>
</dbReference>